<dbReference type="InterPro" id="IPR024964">
    <property type="entry name" value="CTLH/CRA"/>
</dbReference>
<dbReference type="PROSITE" id="PS50896">
    <property type="entry name" value="LISH"/>
    <property type="match status" value="1"/>
</dbReference>
<dbReference type="RefSeq" id="XP_018072773.1">
    <property type="nucleotide sequence ID" value="XM_018207839.1"/>
</dbReference>
<feature type="region of interest" description="Disordered" evidence="2">
    <location>
        <begin position="857"/>
        <end position="879"/>
    </location>
</feature>
<feature type="region of interest" description="Disordered" evidence="2">
    <location>
        <begin position="738"/>
        <end position="762"/>
    </location>
</feature>
<dbReference type="EMBL" id="KQ947413">
    <property type="protein sequence ID" value="KUJ18418.1"/>
    <property type="molecule type" value="Genomic_DNA"/>
</dbReference>
<dbReference type="InterPro" id="IPR006594">
    <property type="entry name" value="LisH"/>
</dbReference>
<dbReference type="SMART" id="SM00757">
    <property type="entry name" value="CRA"/>
    <property type="match status" value="1"/>
</dbReference>
<dbReference type="InterPro" id="IPR013144">
    <property type="entry name" value="CRA_dom"/>
</dbReference>
<keyword evidence="6" id="KW-1185">Reference proteome</keyword>
<dbReference type="InterPro" id="IPR001870">
    <property type="entry name" value="B30.2/SPRY"/>
</dbReference>
<dbReference type="Pfam" id="PF00622">
    <property type="entry name" value="SPRY"/>
    <property type="match status" value="1"/>
</dbReference>
<gene>
    <name evidence="5" type="ORF">LY89DRAFT_48210</name>
</gene>
<dbReference type="KEGG" id="psco:LY89DRAFT_48210"/>
<feature type="domain" description="B30.2/SPRY" evidence="3">
    <location>
        <begin position="194"/>
        <end position="388"/>
    </location>
</feature>
<feature type="compositionally biased region" description="Polar residues" evidence="2">
    <location>
        <begin position="30"/>
        <end position="39"/>
    </location>
</feature>
<feature type="compositionally biased region" description="Polar residues" evidence="2">
    <location>
        <begin position="738"/>
        <end position="750"/>
    </location>
</feature>
<dbReference type="PANTHER" id="PTHR12864">
    <property type="entry name" value="RAN BINDING PROTEIN 9-RELATED"/>
    <property type="match status" value="1"/>
</dbReference>
<dbReference type="InterPro" id="IPR006595">
    <property type="entry name" value="CTLH_C"/>
</dbReference>
<dbReference type="PROSITE" id="PS50897">
    <property type="entry name" value="CTLH"/>
    <property type="match status" value="1"/>
</dbReference>
<dbReference type="SMART" id="SM00668">
    <property type="entry name" value="CTLH"/>
    <property type="match status" value="1"/>
</dbReference>
<dbReference type="Proteomes" id="UP000070700">
    <property type="component" value="Unassembled WGS sequence"/>
</dbReference>
<evidence type="ECO:0000313" key="6">
    <source>
        <dbReference type="Proteomes" id="UP000070700"/>
    </source>
</evidence>
<feature type="region of interest" description="Disordered" evidence="2">
    <location>
        <begin position="406"/>
        <end position="439"/>
    </location>
</feature>
<organism evidence="5 6">
    <name type="scientific">Mollisia scopiformis</name>
    <name type="common">Conifer needle endophyte fungus</name>
    <name type="synonym">Phialocephala scopiformis</name>
    <dbReference type="NCBI Taxonomy" id="149040"/>
    <lineage>
        <taxon>Eukaryota</taxon>
        <taxon>Fungi</taxon>
        <taxon>Dikarya</taxon>
        <taxon>Ascomycota</taxon>
        <taxon>Pezizomycotina</taxon>
        <taxon>Leotiomycetes</taxon>
        <taxon>Helotiales</taxon>
        <taxon>Mollisiaceae</taxon>
        <taxon>Mollisia</taxon>
    </lineage>
</organism>
<comment type="function">
    <text evidence="1">Involved in the proteasome-dependent degradation of fructose-1,6-bisphosphatase.</text>
</comment>
<dbReference type="Pfam" id="PF10607">
    <property type="entry name" value="CTLH"/>
    <property type="match status" value="1"/>
</dbReference>
<dbReference type="InterPro" id="IPR003877">
    <property type="entry name" value="SPRY_dom"/>
</dbReference>
<feature type="compositionally biased region" description="Polar residues" evidence="2">
    <location>
        <begin position="864"/>
        <end position="879"/>
    </location>
</feature>
<dbReference type="OrthoDB" id="25503at2759"/>
<protein>
    <submittedName>
        <fullName evidence="5">Uncharacterized protein</fullName>
    </submittedName>
</protein>
<dbReference type="SUPFAM" id="SSF49899">
    <property type="entry name" value="Concanavalin A-like lectins/glucanases"/>
    <property type="match status" value="1"/>
</dbReference>
<feature type="region of interest" description="Disordered" evidence="2">
    <location>
        <begin position="1"/>
        <end position="43"/>
    </location>
</feature>
<dbReference type="InterPro" id="IPR043136">
    <property type="entry name" value="B30.2/SPRY_sf"/>
</dbReference>
<feature type="domain" description="CTLH" evidence="4">
    <location>
        <begin position="1084"/>
        <end position="1141"/>
    </location>
</feature>
<dbReference type="InParanoid" id="A0A194XE15"/>
<dbReference type="Gene3D" id="2.60.120.920">
    <property type="match status" value="1"/>
</dbReference>
<accession>A0A194XE15</accession>
<feature type="compositionally biased region" description="Polar residues" evidence="2">
    <location>
        <begin position="939"/>
        <end position="949"/>
    </location>
</feature>
<evidence type="ECO:0000259" key="4">
    <source>
        <dbReference type="PROSITE" id="PS50897"/>
    </source>
</evidence>
<dbReference type="GeneID" id="28817565"/>
<feature type="region of interest" description="Disordered" evidence="2">
    <location>
        <begin position="900"/>
        <end position="949"/>
    </location>
</feature>
<proteinExistence type="predicted"/>
<evidence type="ECO:0000259" key="3">
    <source>
        <dbReference type="PROSITE" id="PS50188"/>
    </source>
</evidence>
<dbReference type="SMART" id="SM00449">
    <property type="entry name" value="SPRY"/>
    <property type="match status" value="1"/>
</dbReference>
<dbReference type="InterPro" id="IPR050618">
    <property type="entry name" value="Ubq-SigPath_Reg"/>
</dbReference>
<sequence length="1309" mass="143758">MTNSYPSGSPGVPDSSMPTGAPGFMPRRSSYASVVSGTASGAPYQQPARSGAFSHLLNQNADFSYDPSYQNFGGHQRYDHRTYDMDFHTGGSSHGRSGSWGRGGQLHPFSSAFAAVVSGNGYGNFGGSSTEQFFIPSYLKGSRYLQRLEEAHKAKIAAQKDSQSAPSSQPGSLSTSASSVNLHTKMASSYRGIAHDVIEKAPPSKDETLTPLPSKWNSLDKYGGLEVLNDGMEVKFSGPKSERDRDHEACAIRADHPMPSQCGIYYFEVDIVSRKREESSIGIGFSTKNVPLSRLPGWEPESYAYHGDDGHSFCCQSSGKHYGPPFNSGDVIGCGVNFRTGCAFFTKNGDHLGTAFRDIKENKGKLFPSVGMKKAGEHIRVNFGQRPFVFDIDGMMSASNTFSYPHSPLRSDIPGNGSNNQENGADAAGAPESSLEDENTASIQEHFIHREVVPPPLLPLEAIPTGLSIHKNEGQALPAVTEHAPTAEATDDPGVIDTSANSANHSSTPEIVNDRATSPAREETLGPFNTYDQARAAGRIRQLEANSGELDSSTARPYITLNTFRTRRGYETRLYTWHHALEHPTIRRISSASNATVTPATADRNIGSALLQPTTVTDLSLVSPLDSPPPLIPLDGHTPTSSGRGPYRQDLDSSNGFSQFPSWGFAETSNHPSGPYLSDLDSLQTANENQIRLLRGNTATSNSVLSNATRDLTESASPRNGTYISAVRLSRRERRPTITYQEFFSGTQSPRPRRTQDRSNRPLALPYYRHSFTSRNPRQPPPSNAIESQNFLGISGERPRRSLHSRLSSAYDALSQVLNEYNGPVHTFDLSGSGLFHPLTYREEQTALAQNGHRVFHGPDSEIRQSTANQNGHSHVTSPPNITTIIGQQYSTAQNGVGRFVQHGQGAPHQPSSENPRAPGSQPPIGQSSNDANHAAEPQLQSPVEQERSTTTNSLFIALARIPQISESERAQVALLQAQIGRLRQDWISREISKVMWTGIRANYSSQREKKQIRQEIEATSTAKLAPPMDETELIQALVLQALAHDGYVETARAFAEEVHAEKKALSLDPNEVVKGFDVKEDEDASHRQRIRTAVLEGDVDKALKYTNAYYPSVLKDNEHVYFRLRCRKFIEMVRQAAELQNASSKIIKKSNGHNGDWYDDIINHDMELDDHPNSNNYDRMDTEELPESQNEHLRLLQDTLVYGTELQAEFKDDPRREVKKGLDDIFALMAYEDPLKVKEVSHLLDPGGRMAVAEELNSAILLSLGKSSSAALERLYQQTYVLLEDLREGGGAGSLVNIDDFVRPKSGS</sequence>
<dbReference type="CDD" id="cd12909">
    <property type="entry name" value="SPRY_RanBP9_10"/>
    <property type="match status" value="1"/>
</dbReference>
<dbReference type="STRING" id="149040.A0A194XE15"/>
<dbReference type="PROSITE" id="PS50188">
    <property type="entry name" value="B302_SPRY"/>
    <property type="match status" value="1"/>
</dbReference>
<feature type="region of interest" description="Disordered" evidence="2">
    <location>
        <begin position="155"/>
        <end position="178"/>
    </location>
</feature>
<evidence type="ECO:0000313" key="5">
    <source>
        <dbReference type="EMBL" id="KUJ18418.1"/>
    </source>
</evidence>
<reference evidence="5 6" key="1">
    <citation type="submission" date="2015-10" db="EMBL/GenBank/DDBJ databases">
        <title>Full genome of DAOMC 229536 Phialocephala scopiformis, a fungal endophyte of spruce producing the potent anti-insectan compound rugulosin.</title>
        <authorList>
            <consortium name="DOE Joint Genome Institute"/>
            <person name="Walker A.K."/>
            <person name="Frasz S.L."/>
            <person name="Seifert K.A."/>
            <person name="Miller J.D."/>
            <person name="Mondo S.J."/>
            <person name="Labutti K."/>
            <person name="Lipzen A."/>
            <person name="Dockter R."/>
            <person name="Kennedy M."/>
            <person name="Grigoriev I.V."/>
            <person name="Spatafora J.W."/>
        </authorList>
    </citation>
    <scope>NUCLEOTIDE SEQUENCE [LARGE SCALE GENOMIC DNA]</scope>
    <source>
        <strain evidence="5 6">CBS 120377</strain>
    </source>
</reference>
<feature type="compositionally biased region" description="Polar residues" evidence="2">
    <location>
        <begin position="160"/>
        <end position="178"/>
    </location>
</feature>
<feature type="region of interest" description="Disordered" evidence="2">
    <location>
        <begin position="627"/>
        <end position="653"/>
    </location>
</feature>
<dbReference type="InterPro" id="IPR035782">
    <property type="entry name" value="SPRY_RanBP9/10"/>
</dbReference>
<evidence type="ECO:0000256" key="2">
    <source>
        <dbReference type="SAM" id="MobiDB-lite"/>
    </source>
</evidence>
<name>A0A194XE15_MOLSC</name>
<dbReference type="InterPro" id="IPR013320">
    <property type="entry name" value="ConA-like_dom_sf"/>
</dbReference>
<evidence type="ECO:0000256" key="1">
    <source>
        <dbReference type="ARBA" id="ARBA00002343"/>
    </source>
</evidence>